<sequence>MIRMPFYYWLIFGVLLIVVEIFTPGFFAATLGVSAVITSVVSLIIPSYYTIQWLFFVVLNIVIFVFLRDIFLKYLYGREGNETNISGLVGKEGIVREKIDKETGYVQIYGDMWKAKSIDDHKIEIGEKIIVKQIEGNKVLVKKKDEN</sequence>
<dbReference type="GO" id="GO:0005886">
    <property type="term" value="C:plasma membrane"/>
    <property type="evidence" value="ECO:0007669"/>
    <property type="project" value="TreeGrafter"/>
</dbReference>
<dbReference type="InterPro" id="IPR002810">
    <property type="entry name" value="NfeD-like_C"/>
</dbReference>
<evidence type="ECO:0000256" key="2">
    <source>
        <dbReference type="ARBA" id="ARBA00022692"/>
    </source>
</evidence>
<accession>A0A5D0MGL1</accession>
<evidence type="ECO:0000313" key="7">
    <source>
        <dbReference type="EMBL" id="TYB30378.1"/>
    </source>
</evidence>
<proteinExistence type="predicted"/>
<dbReference type="InterPro" id="IPR012340">
    <property type="entry name" value="NA-bd_OB-fold"/>
</dbReference>
<protein>
    <submittedName>
        <fullName evidence="7">NfeD family protein</fullName>
    </submittedName>
</protein>
<dbReference type="SUPFAM" id="SSF141322">
    <property type="entry name" value="NfeD domain-like"/>
    <property type="match status" value="1"/>
</dbReference>
<evidence type="ECO:0000256" key="1">
    <source>
        <dbReference type="ARBA" id="ARBA00004141"/>
    </source>
</evidence>
<dbReference type="Pfam" id="PF01957">
    <property type="entry name" value="NfeD"/>
    <property type="match status" value="1"/>
</dbReference>
<dbReference type="Proteomes" id="UP000324143">
    <property type="component" value="Unassembled WGS sequence"/>
</dbReference>
<dbReference type="EMBL" id="VSIX01000139">
    <property type="protein sequence ID" value="TYB30378.1"/>
    <property type="molecule type" value="Genomic_DNA"/>
</dbReference>
<dbReference type="AlphaFoldDB" id="A0A5D0MGL1"/>
<name>A0A5D0MGL1_9BACT</name>
<dbReference type="Gene3D" id="2.40.50.140">
    <property type="entry name" value="Nucleic acid-binding proteins"/>
    <property type="match status" value="1"/>
</dbReference>
<feature type="transmembrane region" description="Helical" evidence="5">
    <location>
        <begin position="51"/>
        <end position="71"/>
    </location>
</feature>
<keyword evidence="4 5" id="KW-0472">Membrane</keyword>
<keyword evidence="8" id="KW-1185">Reference proteome</keyword>
<evidence type="ECO:0000256" key="5">
    <source>
        <dbReference type="SAM" id="Phobius"/>
    </source>
</evidence>
<dbReference type="InterPro" id="IPR052165">
    <property type="entry name" value="Membrane_assoc_protease"/>
</dbReference>
<evidence type="ECO:0000313" key="8">
    <source>
        <dbReference type="Proteomes" id="UP000324143"/>
    </source>
</evidence>
<keyword evidence="2 5" id="KW-0812">Transmembrane</keyword>
<comment type="caution">
    <text evidence="7">The sequence shown here is derived from an EMBL/GenBank/DDBJ whole genome shotgun (WGS) entry which is preliminary data.</text>
</comment>
<reference evidence="7" key="1">
    <citation type="submission" date="2019-08" db="EMBL/GenBank/DDBJ databases">
        <title>Genomic characterization of a novel candidate phylum (ARYD3) from a high temperature, high salinity tertiary oil reservoir in north central Oklahoma, USA.</title>
        <authorList>
            <person name="Youssef N.H."/>
            <person name="Yadav A."/>
            <person name="Elshahed M.S."/>
        </authorList>
    </citation>
    <scope>NUCLEOTIDE SEQUENCE [LARGE SCALE GENOMIC DNA]</scope>
    <source>
        <strain evidence="7">ARYD3</strain>
    </source>
</reference>
<keyword evidence="3 5" id="KW-1133">Transmembrane helix</keyword>
<dbReference type="PANTHER" id="PTHR33507:SF3">
    <property type="entry name" value="INNER MEMBRANE PROTEIN YBBJ"/>
    <property type="match status" value="1"/>
</dbReference>
<evidence type="ECO:0000256" key="3">
    <source>
        <dbReference type="ARBA" id="ARBA00022989"/>
    </source>
</evidence>
<evidence type="ECO:0000256" key="4">
    <source>
        <dbReference type="ARBA" id="ARBA00023136"/>
    </source>
</evidence>
<dbReference type="PANTHER" id="PTHR33507">
    <property type="entry name" value="INNER MEMBRANE PROTEIN YBBJ"/>
    <property type="match status" value="1"/>
</dbReference>
<gene>
    <name evidence="7" type="ORF">FXF47_09580</name>
</gene>
<organism evidence="7 8">
    <name type="scientific">Candidatus Mcinerneyibacterium aminivorans</name>
    <dbReference type="NCBI Taxonomy" id="2703815"/>
    <lineage>
        <taxon>Bacteria</taxon>
        <taxon>Candidatus Macinerneyibacteriota</taxon>
        <taxon>Candidatus Mcinerneyibacteria</taxon>
        <taxon>Candidatus Mcinerneyibacteriales</taxon>
        <taxon>Candidatus Mcinerneyibacteriaceae</taxon>
        <taxon>Candidatus Mcinerneyibacterium</taxon>
    </lineage>
</organism>
<feature type="domain" description="NfeD-like C-terminal" evidence="6">
    <location>
        <begin position="87"/>
        <end position="143"/>
    </location>
</feature>
<comment type="subcellular location">
    <subcellularLocation>
        <location evidence="1">Membrane</location>
        <topology evidence="1">Multi-pass membrane protein</topology>
    </subcellularLocation>
</comment>
<feature type="transmembrane region" description="Helical" evidence="5">
    <location>
        <begin position="6"/>
        <end position="22"/>
    </location>
</feature>
<evidence type="ECO:0000259" key="6">
    <source>
        <dbReference type="Pfam" id="PF01957"/>
    </source>
</evidence>